<keyword evidence="2" id="KW-0808">Transferase</keyword>
<dbReference type="PROSITE" id="PS51158">
    <property type="entry name" value="ALPHA_KINASE"/>
    <property type="match status" value="1"/>
</dbReference>
<gene>
    <name evidence="5" type="ORF">C8J55DRAFT_442275</name>
</gene>
<name>A0A9W8ZQW5_9AGAR</name>
<dbReference type="EMBL" id="JANVFS010000058">
    <property type="protein sequence ID" value="KAJ4464505.1"/>
    <property type="molecule type" value="Genomic_DNA"/>
</dbReference>
<dbReference type="Gene3D" id="3.20.200.10">
    <property type="entry name" value="MHCK/EF2 kinase"/>
    <property type="match status" value="1"/>
</dbReference>
<comment type="caution">
    <text evidence="5">The sequence shown here is derived from an EMBL/GenBank/DDBJ whole genome shotgun (WGS) entry which is preliminary data.</text>
</comment>
<dbReference type="InterPro" id="IPR011009">
    <property type="entry name" value="Kinase-like_dom_sf"/>
</dbReference>
<reference evidence="5" key="1">
    <citation type="submission" date="2022-08" db="EMBL/GenBank/DDBJ databases">
        <authorList>
            <consortium name="DOE Joint Genome Institute"/>
            <person name="Min B."/>
            <person name="Riley R."/>
            <person name="Sierra-Patev S."/>
            <person name="Naranjo-Ortiz M."/>
            <person name="Looney B."/>
            <person name="Konkel Z."/>
            <person name="Slot J.C."/>
            <person name="Sakamoto Y."/>
            <person name="Steenwyk J.L."/>
            <person name="Rokas A."/>
            <person name="Carro J."/>
            <person name="Camarero S."/>
            <person name="Ferreira P."/>
            <person name="Molpeceres G."/>
            <person name="Ruiz-Duenas F.J."/>
            <person name="Serrano A."/>
            <person name="Henrissat B."/>
            <person name="Drula E."/>
            <person name="Hughes K.W."/>
            <person name="Mata J.L."/>
            <person name="Ishikawa N.K."/>
            <person name="Vargas-Isla R."/>
            <person name="Ushijima S."/>
            <person name="Smith C.A."/>
            <person name="Ahrendt S."/>
            <person name="Andreopoulos W."/>
            <person name="He G."/>
            <person name="Labutti K."/>
            <person name="Lipzen A."/>
            <person name="Ng V."/>
            <person name="Sandor L."/>
            <person name="Barry K."/>
            <person name="Martinez A.T."/>
            <person name="Xiao Y."/>
            <person name="Gibbons J.G."/>
            <person name="Terashima K."/>
            <person name="Hibbett D.S."/>
            <person name="Grigoriev I.V."/>
        </authorList>
    </citation>
    <scope>NUCLEOTIDE SEQUENCE</scope>
    <source>
        <strain evidence="5">Sp2 HRB7682 ss15</strain>
    </source>
</reference>
<organism evidence="5 6">
    <name type="scientific">Lentinula lateritia</name>
    <dbReference type="NCBI Taxonomy" id="40482"/>
    <lineage>
        <taxon>Eukaryota</taxon>
        <taxon>Fungi</taxon>
        <taxon>Dikarya</taxon>
        <taxon>Basidiomycota</taxon>
        <taxon>Agaricomycotina</taxon>
        <taxon>Agaricomycetes</taxon>
        <taxon>Agaricomycetidae</taxon>
        <taxon>Agaricales</taxon>
        <taxon>Marasmiineae</taxon>
        <taxon>Omphalotaceae</taxon>
        <taxon>Lentinula</taxon>
    </lineage>
</organism>
<feature type="domain" description="Alpha-type protein kinase" evidence="4">
    <location>
        <begin position="1"/>
        <end position="114"/>
    </location>
</feature>
<evidence type="ECO:0000256" key="2">
    <source>
        <dbReference type="ARBA" id="ARBA00022679"/>
    </source>
</evidence>
<evidence type="ECO:0000259" key="4">
    <source>
        <dbReference type="PROSITE" id="PS51158"/>
    </source>
</evidence>
<dbReference type="GO" id="GO:0005524">
    <property type="term" value="F:ATP binding"/>
    <property type="evidence" value="ECO:0007669"/>
    <property type="project" value="InterPro"/>
</dbReference>
<dbReference type="AlphaFoldDB" id="A0A9W8ZQW5"/>
<proteinExistence type="predicted"/>
<sequence length="117" mass="13202">MITWLIEPRRANLVKKWSGTNVHVPHSHNKLGSILTTFAHFVYQMSNENMVLSDIQTASGKNVDGVLCELLFDVGLHSTNKQFGLSDFGQEGLQLFTQQHICNQRCEGLGLMRCNQQ</sequence>
<protein>
    <submittedName>
        <fullName evidence="5">Kinase-like domain-containing protein</fullName>
    </submittedName>
</protein>
<evidence type="ECO:0000313" key="5">
    <source>
        <dbReference type="EMBL" id="KAJ4464505.1"/>
    </source>
</evidence>
<dbReference type="SUPFAM" id="SSF56112">
    <property type="entry name" value="Protein kinase-like (PK-like)"/>
    <property type="match status" value="1"/>
</dbReference>
<dbReference type="Pfam" id="PF02816">
    <property type="entry name" value="Alpha_kinase"/>
    <property type="match status" value="1"/>
</dbReference>
<accession>A0A9W8ZQW5</accession>
<reference evidence="5" key="2">
    <citation type="journal article" date="2023" name="Proc. Natl. Acad. Sci. U.S.A.">
        <title>A global phylogenomic analysis of the shiitake genus Lentinula.</title>
        <authorList>
            <person name="Sierra-Patev S."/>
            <person name="Min B."/>
            <person name="Naranjo-Ortiz M."/>
            <person name="Looney B."/>
            <person name="Konkel Z."/>
            <person name="Slot J.C."/>
            <person name="Sakamoto Y."/>
            <person name="Steenwyk J.L."/>
            <person name="Rokas A."/>
            <person name="Carro J."/>
            <person name="Camarero S."/>
            <person name="Ferreira P."/>
            <person name="Molpeceres G."/>
            <person name="Ruiz-Duenas F.J."/>
            <person name="Serrano A."/>
            <person name="Henrissat B."/>
            <person name="Drula E."/>
            <person name="Hughes K.W."/>
            <person name="Mata J.L."/>
            <person name="Ishikawa N.K."/>
            <person name="Vargas-Isla R."/>
            <person name="Ushijima S."/>
            <person name="Smith C.A."/>
            <person name="Donoghue J."/>
            <person name="Ahrendt S."/>
            <person name="Andreopoulos W."/>
            <person name="He G."/>
            <person name="LaButti K."/>
            <person name="Lipzen A."/>
            <person name="Ng V."/>
            <person name="Riley R."/>
            <person name="Sandor L."/>
            <person name="Barry K."/>
            <person name="Martinez A.T."/>
            <person name="Xiao Y."/>
            <person name="Gibbons J.G."/>
            <person name="Terashima K."/>
            <person name="Grigoriev I.V."/>
            <person name="Hibbett D."/>
        </authorList>
    </citation>
    <scope>NUCLEOTIDE SEQUENCE</scope>
    <source>
        <strain evidence="5">Sp2 HRB7682 ss15</strain>
    </source>
</reference>
<keyword evidence="1" id="KW-0723">Serine/threonine-protein kinase</keyword>
<evidence type="ECO:0000256" key="3">
    <source>
        <dbReference type="ARBA" id="ARBA00022777"/>
    </source>
</evidence>
<dbReference type="Proteomes" id="UP001150238">
    <property type="component" value="Unassembled WGS sequence"/>
</dbReference>
<dbReference type="InterPro" id="IPR004166">
    <property type="entry name" value="a-kinase_dom"/>
</dbReference>
<evidence type="ECO:0000256" key="1">
    <source>
        <dbReference type="ARBA" id="ARBA00022527"/>
    </source>
</evidence>
<dbReference type="GO" id="GO:0004674">
    <property type="term" value="F:protein serine/threonine kinase activity"/>
    <property type="evidence" value="ECO:0007669"/>
    <property type="project" value="UniProtKB-KW"/>
</dbReference>
<keyword evidence="3 5" id="KW-0418">Kinase</keyword>
<evidence type="ECO:0000313" key="6">
    <source>
        <dbReference type="Proteomes" id="UP001150238"/>
    </source>
</evidence>